<accession>A0A3G5BHL9</accession>
<proteinExistence type="predicted"/>
<sequence>MRCGTVIIYTWALFKRGREGERVAIKQYLRPETPGPEMAIRYFLYFWSYYISGVI</sequence>
<protein>
    <submittedName>
        <fullName evidence="1">WSSV016</fullName>
    </submittedName>
</protein>
<evidence type="ECO:0000313" key="1">
    <source>
        <dbReference type="EMBL" id="AYV99343.1"/>
    </source>
</evidence>
<dbReference type="EMBL" id="MH883319">
    <property type="protein sequence ID" value="AYV99343.1"/>
    <property type="molecule type" value="Genomic_DNA"/>
</dbReference>
<name>A0A3G5BHL9_9VIRU</name>
<organism evidence="1">
    <name type="scientific">White spot syndrome virus</name>
    <dbReference type="NCBI Taxonomy" id="342409"/>
    <lineage>
        <taxon>Viruses</taxon>
        <taxon>Viruses incertae sedis</taxon>
        <taxon>Naldaviricetes</taxon>
        <taxon>Nimaviridae</taxon>
        <taxon>Whispovirus</taxon>
    </lineage>
</organism>
<reference evidence="1" key="1">
    <citation type="submission" date="2018-09" db="EMBL/GenBank/DDBJ databases">
        <authorList>
            <person name="Katneni V.K."/>
            <person name="Shashi shekhar M."/>
            <person name="Karthic K."/>
            <person name="Jangam A.K."/>
            <person name="Vijayan K.K."/>
        </authorList>
    </citation>
    <scope>NUCLEOTIDE SEQUENCE</scope>
    <source>
        <strain evidence="1">Wssv_ciba_003</strain>
    </source>
</reference>